<keyword evidence="1" id="KW-0472">Membrane</keyword>
<feature type="transmembrane region" description="Helical" evidence="1">
    <location>
        <begin position="228"/>
        <end position="248"/>
    </location>
</feature>
<dbReference type="EMBL" id="LSUQ01000035">
    <property type="protein sequence ID" value="OAG93442.1"/>
    <property type="molecule type" value="Genomic_DNA"/>
</dbReference>
<feature type="transmembrane region" description="Helical" evidence="1">
    <location>
        <begin position="105"/>
        <end position="121"/>
    </location>
</feature>
<evidence type="ECO:0000313" key="2">
    <source>
        <dbReference type="EMBL" id="OAG93442.1"/>
    </source>
</evidence>
<keyword evidence="1" id="KW-0812">Transmembrane</keyword>
<dbReference type="AlphaFoldDB" id="A0A853K8Q1"/>
<dbReference type="Proteomes" id="UP000077421">
    <property type="component" value="Unassembled WGS sequence"/>
</dbReference>
<accession>A0A853K8Q1</accession>
<keyword evidence="1" id="KW-1133">Transmembrane helix</keyword>
<feature type="transmembrane region" description="Helical" evidence="1">
    <location>
        <begin position="76"/>
        <end position="93"/>
    </location>
</feature>
<reference evidence="2 3" key="1">
    <citation type="submission" date="2016-02" db="EMBL/GenBank/DDBJ databases">
        <title>Draft genome sequence of Acidibacillus ferrooxidans SLC66.</title>
        <authorList>
            <person name="Oliveira G."/>
            <person name="Nancucheo I."/>
            <person name="Dall'Agnol H."/>
            <person name="Johnson B."/>
            <person name="Oliveira R."/>
            <person name="Nunes G.L."/>
            <person name="Tzotzos G."/>
            <person name="Orellana S.C."/>
            <person name="Salim A.C."/>
            <person name="Araujo F.M."/>
        </authorList>
    </citation>
    <scope>NUCLEOTIDE SEQUENCE [LARGE SCALE GENOMIC DNA]</scope>
    <source>
        <strain evidence="2 3">SLC66</strain>
    </source>
</reference>
<feature type="transmembrane region" description="Helical" evidence="1">
    <location>
        <begin position="12"/>
        <end position="36"/>
    </location>
</feature>
<organism evidence="2 3">
    <name type="scientific">Ferroacidibacillus organovorans</name>
    <dbReference type="NCBI Taxonomy" id="1765683"/>
    <lineage>
        <taxon>Bacteria</taxon>
        <taxon>Bacillati</taxon>
        <taxon>Bacillota</taxon>
        <taxon>Bacilli</taxon>
        <taxon>Bacillales</taxon>
        <taxon>Alicyclobacillaceae</taxon>
        <taxon>Ferroacidibacillus</taxon>
    </lineage>
</organism>
<protein>
    <recommendedName>
        <fullName evidence="4">Membrane protein 6-pyruvoyl-tetrahydropterin synthase-related domain-containing protein</fullName>
    </recommendedName>
</protein>
<gene>
    <name evidence="2" type="ORF">AYW79_10680</name>
</gene>
<evidence type="ECO:0008006" key="4">
    <source>
        <dbReference type="Google" id="ProtNLM"/>
    </source>
</evidence>
<proteinExistence type="predicted"/>
<feature type="transmembrane region" description="Helical" evidence="1">
    <location>
        <begin position="127"/>
        <end position="146"/>
    </location>
</feature>
<evidence type="ECO:0000313" key="3">
    <source>
        <dbReference type="Proteomes" id="UP000077421"/>
    </source>
</evidence>
<feature type="transmembrane region" description="Helical" evidence="1">
    <location>
        <begin position="302"/>
        <end position="318"/>
    </location>
</feature>
<feature type="transmembrane region" description="Helical" evidence="1">
    <location>
        <begin position="255"/>
        <end position="274"/>
    </location>
</feature>
<name>A0A853K8Q1_9BACL</name>
<comment type="caution">
    <text evidence="2">The sequence shown here is derived from an EMBL/GenBank/DDBJ whole genome shotgun (WGS) entry which is preliminary data.</text>
</comment>
<feature type="transmembrane region" description="Helical" evidence="1">
    <location>
        <begin position="158"/>
        <end position="179"/>
    </location>
</feature>
<feature type="transmembrane region" description="Helical" evidence="1">
    <location>
        <begin position="43"/>
        <end position="64"/>
    </location>
</feature>
<feature type="transmembrane region" description="Helical" evidence="1">
    <location>
        <begin position="330"/>
        <end position="347"/>
    </location>
</feature>
<evidence type="ECO:0000256" key="1">
    <source>
        <dbReference type="SAM" id="Phobius"/>
    </source>
</evidence>
<sequence>MWNTSVPLASIVLWPITHFLGILASYNTLVIISLPLSAISMYFVLRMFSFGIVASFAGGLLFGFNPYMIAQSLGHTQLTSPAFLIPNLFWILWDLFGGQRRSSKFNGLLLGAVVVMMLLLGEEVMTTAALISMFGIIITFIMNKGIHAVKVGYIVRSLLYSFGMIVIFSGVPLFTQFFGPSIPHGQLQPPNVYVTDLYNFITPGPLQQLSNSGTNAISNRFTGNESEWNSYVSLPLILIFLSSIFCLKKSILLKFSFWMTFIVAVLSMGPFLHIDGTITNIPLPWILFGALPLLNDILPDRLSIYMFFFIAIIFAGFIKQIGNFTKVSQVLSITSILSTFIFLMPLINFPVTTVLLPPFFTNEIKRIIPHNSTVMVLPFSTGAHASAMYWQQASGFWFKMPEGYAISPNGFGPSDNALLDVLNSNSNSNTALKITPNIREESLGYLDRFGIKYIVLARHLSNSQYQEKVISSILNANPIQTSGVDLWIISAKKNIGYYIGGQYWASESEYNWMGKNATIQAFGKAVTVRIAGFWRPLNIPVKVVIKEDNNIMRVFQISTSTNVSFTVASGKIVTISADSTFIPNNYIHNGDDRKLSVLLSVSH</sequence>